<sequence length="150" mass="16807">MKRDCALVIEFLQAWNADKPDNPQYTPDEDKWQDRPSVPLRPSQTHTPPQAVAFGMLASIHPSKSSRFRDQPRHITGMVCNADSLAHPASKDPRGTFVHIFPDLATFDVNDPTSVHLKDYWIQRTGATRPLRGIKEERHPIATFGVGGLA</sequence>
<name>A0A5C3PB53_9APHY</name>
<proteinExistence type="predicted"/>
<accession>A0A5C3PB53</accession>
<evidence type="ECO:0000256" key="1">
    <source>
        <dbReference type="SAM" id="MobiDB-lite"/>
    </source>
</evidence>
<dbReference type="EMBL" id="ML211213">
    <property type="protein sequence ID" value="TFK86149.1"/>
    <property type="molecule type" value="Genomic_DNA"/>
</dbReference>
<dbReference type="InParanoid" id="A0A5C3PB53"/>
<organism evidence="2 3">
    <name type="scientific">Polyporus arcularius HHB13444</name>
    <dbReference type="NCBI Taxonomy" id="1314778"/>
    <lineage>
        <taxon>Eukaryota</taxon>
        <taxon>Fungi</taxon>
        <taxon>Dikarya</taxon>
        <taxon>Basidiomycota</taxon>
        <taxon>Agaricomycotina</taxon>
        <taxon>Agaricomycetes</taxon>
        <taxon>Polyporales</taxon>
        <taxon>Polyporaceae</taxon>
        <taxon>Polyporus</taxon>
    </lineage>
</organism>
<dbReference type="Proteomes" id="UP000308197">
    <property type="component" value="Unassembled WGS sequence"/>
</dbReference>
<dbReference type="AlphaFoldDB" id="A0A5C3PB53"/>
<evidence type="ECO:0000313" key="3">
    <source>
        <dbReference type="Proteomes" id="UP000308197"/>
    </source>
</evidence>
<protein>
    <submittedName>
        <fullName evidence="2">Uncharacterized protein</fullName>
    </submittedName>
</protein>
<gene>
    <name evidence="2" type="ORF">K466DRAFT_566154</name>
</gene>
<evidence type="ECO:0000313" key="2">
    <source>
        <dbReference type="EMBL" id="TFK86149.1"/>
    </source>
</evidence>
<reference evidence="2 3" key="1">
    <citation type="journal article" date="2019" name="Nat. Ecol. Evol.">
        <title>Megaphylogeny resolves global patterns of mushroom evolution.</title>
        <authorList>
            <person name="Varga T."/>
            <person name="Krizsan K."/>
            <person name="Foldi C."/>
            <person name="Dima B."/>
            <person name="Sanchez-Garcia M."/>
            <person name="Sanchez-Ramirez S."/>
            <person name="Szollosi G.J."/>
            <person name="Szarkandi J.G."/>
            <person name="Papp V."/>
            <person name="Albert L."/>
            <person name="Andreopoulos W."/>
            <person name="Angelini C."/>
            <person name="Antonin V."/>
            <person name="Barry K.W."/>
            <person name="Bougher N.L."/>
            <person name="Buchanan P."/>
            <person name="Buyck B."/>
            <person name="Bense V."/>
            <person name="Catcheside P."/>
            <person name="Chovatia M."/>
            <person name="Cooper J."/>
            <person name="Damon W."/>
            <person name="Desjardin D."/>
            <person name="Finy P."/>
            <person name="Geml J."/>
            <person name="Haridas S."/>
            <person name="Hughes K."/>
            <person name="Justo A."/>
            <person name="Karasinski D."/>
            <person name="Kautmanova I."/>
            <person name="Kiss B."/>
            <person name="Kocsube S."/>
            <person name="Kotiranta H."/>
            <person name="LaButti K.M."/>
            <person name="Lechner B.E."/>
            <person name="Liimatainen K."/>
            <person name="Lipzen A."/>
            <person name="Lukacs Z."/>
            <person name="Mihaltcheva S."/>
            <person name="Morgado L.N."/>
            <person name="Niskanen T."/>
            <person name="Noordeloos M.E."/>
            <person name="Ohm R.A."/>
            <person name="Ortiz-Santana B."/>
            <person name="Ovrebo C."/>
            <person name="Racz N."/>
            <person name="Riley R."/>
            <person name="Savchenko A."/>
            <person name="Shiryaev A."/>
            <person name="Soop K."/>
            <person name="Spirin V."/>
            <person name="Szebenyi C."/>
            <person name="Tomsovsky M."/>
            <person name="Tulloss R.E."/>
            <person name="Uehling J."/>
            <person name="Grigoriev I.V."/>
            <person name="Vagvolgyi C."/>
            <person name="Papp T."/>
            <person name="Martin F.M."/>
            <person name="Miettinen O."/>
            <person name="Hibbett D.S."/>
            <person name="Nagy L.G."/>
        </authorList>
    </citation>
    <scope>NUCLEOTIDE SEQUENCE [LARGE SCALE GENOMIC DNA]</scope>
    <source>
        <strain evidence="2 3">HHB13444</strain>
    </source>
</reference>
<feature type="region of interest" description="Disordered" evidence="1">
    <location>
        <begin position="18"/>
        <end position="48"/>
    </location>
</feature>
<keyword evidence="3" id="KW-1185">Reference proteome</keyword>